<dbReference type="Gene3D" id="3.40.630.190">
    <property type="entry name" value="LCP protein"/>
    <property type="match status" value="1"/>
</dbReference>
<evidence type="ECO:0000313" key="4">
    <source>
        <dbReference type="EMBL" id="NBR94569.1"/>
    </source>
</evidence>
<comment type="similarity">
    <text evidence="1">Belongs to the LytR/CpsA/Psr (LCP) family.</text>
</comment>
<accession>A0A965LLK1</accession>
<dbReference type="PANTHER" id="PTHR33392">
    <property type="entry name" value="POLYISOPRENYL-TEICHOIC ACID--PEPTIDOGLYCAN TEICHOIC ACID TRANSFERASE TAGU"/>
    <property type="match status" value="1"/>
</dbReference>
<sequence>HRLDGITALKYVRTRYFDGMGDLGRMQRQQQFISAMIREASSAGVVLNPVKLVKFINAALGSVTTDSGLSQDDFLTLAEQLRGISTNNVRTLTVPLSNENYYAHGVTAAVLWDEKLAAQLWEKLRNDEEIFVERTPKPTTTTKDGAEIPNKSGEKKQGAGSSPSPSPTDIFKSRTAAVDSCGALR</sequence>
<dbReference type="AlphaFoldDB" id="A0A965LLK1"/>
<evidence type="ECO:0000256" key="1">
    <source>
        <dbReference type="ARBA" id="ARBA00006068"/>
    </source>
</evidence>
<dbReference type="EMBL" id="RFXN01000202">
    <property type="protein sequence ID" value="NBR94569.1"/>
    <property type="molecule type" value="Genomic_DNA"/>
</dbReference>
<comment type="caution">
    <text evidence="4">The sequence shown here is derived from an EMBL/GenBank/DDBJ whole genome shotgun (WGS) entry which is preliminary data.</text>
</comment>
<evidence type="ECO:0000256" key="2">
    <source>
        <dbReference type="SAM" id="MobiDB-lite"/>
    </source>
</evidence>
<dbReference type="InterPro" id="IPR050922">
    <property type="entry name" value="LytR/CpsA/Psr_CW_biosynth"/>
</dbReference>
<dbReference type="Pfam" id="PF03816">
    <property type="entry name" value="LytR_cpsA_psr"/>
    <property type="match status" value="1"/>
</dbReference>
<name>A0A965LLK1_9PROT</name>
<organism evidence="4 5">
    <name type="scientific">Candidatus Fonsibacter lacus</name>
    <dbReference type="NCBI Taxonomy" id="2576439"/>
    <lineage>
        <taxon>Bacteria</taxon>
        <taxon>Pseudomonadati</taxon>
        <taxon>Pseudomonadota</taxon>
        <taxon>Alphaproteobacteria</taxon>
        <taxon>Candidatus Pelagibacterales</taxon>
        <taxon>Candidatus Pelagibacterales incertae sedis</taxon>
        <taxon>Candidatus Fonsibacter</taxon>
    </lineage>
</organism>
<gene>
    <name evidence="4" type="ORF">EBT44_07125</name>
</gene>
<proteinExistence type="inferred from homology"/>
<evidence type="ECO:0000313" key="5">
    <source>
        <dbReference type="Proteomes" id="UP000740727"/>
    </source>
</evidence>
<reference evidence="4" key="1">
    <citation type="submission" date="2018-10" db="EMBL/GenBank/DDBJ databases">
        <title>Iterative Subtractive Binning of Freshwater Chronoseries Metagenomes Recovers Nearly Complete Genomes from over Four Hundred Novel Species.</title>
        <authorList>
            <person name="Rodriguez-R L.M."/>
            <person name="Tsementzi D."/>
            <person name="Luo C."/>
            <person name="Konstantinidis K.T."/>
        </authorList>
    </citation>
    <scope>NUCLEOTIDE SEQUENCE</scope>
    <source>
        <strain evidence="4">WB5_2A_028</strain>
    </source>
</reference>
<feature type="region of interest" description="Disordered" evidence="2">
    <location>
        <begin position="132"/>
        <end position="185"/>
    </location>
</feature>
<protein>
    <submittedName>
        <fullName evidence="4">LytR family transcriptional regulator</fullName>
    </submittedName>
</protein>
<evidence type="ECO:0000259" key="3">
    <source>
        <dbReference type="Pfam" id="PF03816"/>
    </source>
</evidence>
<feature type="domain" description="Cell envelope-related transcriptional attenuator" evidence="3">
    <location>
        <begin position="1"/>
        <end position="41"/>
    </location>
</feature>
<dbReference type="Proteomes" id="UP000740727">
    <property type="component" value="Unassembled WGS sequence"/>
</dbReference>
<feature type="non-terminal residue" evidence="4">
    <location>
        <position position="1"/>
    </location>
</feature>
<dbReference type="PANTHER" id="PTHR33392:SF6">
    <property type="entry name" value="POLYISOPRENYL-TEICHOIC ACID--PEPTIDOGLYCAN TEICHOIC ACID TRANSFERASE TAGU"/>
    <property type="match status" value="1"/>
</dbReference>
<dbReference type="InterPro" id="IPR004474">
    <property type="entry name" value="LytR_CpsA_psr"/>
</dbReference>